<dbReference type="SUPFAM" id="SSF51735">
    <property type="entry name" value="NAD(P)-binding Rossmann-fold domains"/>
    <property type="match status" value="1"/>
</dbReference>
<keyword evidence="6" id="KW-1185">Reference proteome</keyword>
<dbReference type="PANTHER" id="PTHR44196:SF2">
    <property type="entry name" value="SHORT-CHAIN DEHYDROGENASE-RELATED"/>
    <property type="match status" value="1"/>
</dbReference>
<evidence type="ECO:0000313" key="5">
    <source>
        <dbReference type="EMBL" id="MBB4928446.1"/>
    </source>
</evidence>
<evidence type="ECO:0008006" key="7">
    <source>
        <dbReference type="Google" id="ProtNLM"/>
    </source>
</evidence>
<dbReference type="Proteomes" id="UP000540506">
    <property type="component" value="Unassembled WGS sequence"/>
</dbReference>
<dbReference type="PRINTS" id="PR00081">
    <property type="entry name" value="GDHRDH"/>
</dbReference>
<gene>
    <name evidence="5" type="ORF">FHR34_007543</name>
</gene>
<dbReference type="GO" id="GO:0016020">
    <property type="term" value="C:membrane"/>
    <property type="evidence" value="ECO:0007669"/>
    <property type="project" value="TreeGrafter"/>
</dbReference>
<dbReference type="PROSITE" id="PS00061">
    <property type="entry name" value="ADH_SHORT"/>
    <property type="match status" value="1"/>
</dbReference>
<evidence type="ECO:0000256" key="1">
    <source>
        <dbReference type="ARBA" id="ARBA00006484"/>
    </source>
</evidence>
<dbReference type="InterPro" id="IPR036291">
    <property type="entry name" value="NAD(P)-bd_dom_sf"/>
</dbReference>
<protein>
    <recommendedName>
        <fullName evidence="7">Short-chain dehydrogenase</fullName>
    </recommendedName>
</protein>
<dbReference type="GO" id="GO:0016491">
    <property type="term" value="F:oxidoreductase activity"/>
    <property type="evidence" value="ECO:0007669"/>
    <property type="project" value="UniProtKB-KW"/>
</dbReference>
<dbReference type="EMBL" id="JACHJV010000003">
    <property type="protein sequence ID" value="MBB4928446.1"/>
    <property type="molecule type" value="Genomic_DNA"/>
</dbReference>
<dbReference type="InterPro" id="IPR002347">
    <property type="entry name" value="SDR_fam"/>
</dbReference>
<accession>A0A7W7RAK5</accession>
<dbReference type="Gene3D" id="3.40.50.720">
    <property type="entry name" value="NAD(P)-binding Rossmann-like Domain"/>
    <property type="match status" value="1"/>
</dbReference>
<comment type="caution">
    <text evidence="5">The sequence shown here is derived from an EMBL/GenBank/DDBJ whole genome shotgun (WGS) entry which is preliminary data.</text>
</comment>
<reference evidence="5 6" key="1">
    <citation type="submission" date="2020-08" db="EMBL/GenBank/DDBJ databases">
        <title>Sequencing the genomes of 1000 actinobacteria strains.</title>
        <authorList>
            <person name="Klenk H.-P."/>
        </authorList>
    </citation>
    <scope>NUCLEOTIDE SEQUENCE [LARGE SCALE GENOMIC DNA]</scope>
    <source>
        <strain evidence="5 6">DSM 41654</strain>
    </source>
</reference>
<dbReference type="InterPro" id="IPR020904">
    <property type="entry name" value="Sc_DH/Rdtase_CS"/>
</dbReference>
<evidence type="ECO:0000256" key="2">
    <source>
        <dbReference type="ARBA" id="ARBA00023002"/>
    </source>
</evidence>
<sequence length="292" mass="30575">MTTALVTGASYGIGADIARALALRGHDLVLVARSGEALDRLATGLAAEHGITARPLAADLTIEADLERVAEAACGADILVNNAGAGLNRSFERTTWAQEQRMLLLNVVAPARLLHAALPAMLQRRDGRILNVSSVAAAGPVWQGTTYGASKAFGLALTESLAYSRRLRDSPVAVTALVLGHTTSRFHEVAGIAPSPPLLTLASPYVAEQAVRAMHRRRPPVLCVPSLRYKLVAGLLRHLPRRLLTLPGLANDFTIAPSQDTGPTALLPGSVGGDGEHGVLATESGGHGEREL</sequence>
<evidence type="ECO:0000256" key="4">
    <source>
        <dbReference type="SAM" id="MobiDB-lite"/>
    </source>
</evidence>
<dbReference type="RefSeq" id="WP_184945840.1">
    <property type="nucleotide sequence ID" value="NZ_JACHJV010000003.1"/>
</dbReference>
<dbReference type="PIRSF" id="PIRSF000126">
    <property type="entry name" value="11-beta-HSD1"/>
    <property type="match status" value="1"/>
</dbReference>
<dbReference type="AlphaFoldDB" id="A0A7W7RAK5"/>
<evidence type="ECO:0000313" key="6">
    <source>
        <dbReference type="Proteomes" id="UP000540506"/>
    </source>
</evidence>
<keyword evidence="2" id="KW-0560">Oxidoreductase</keyword>
<dbReference type="PRINTS" id="PR00080">
    <property type="entry name" value="SDRFAMILY"/>
</dbReference>
<evidence type="ECO:0000256" key="3">
    <source>
        <dbReference type="RuleBase" id="RU000363"/>
    </source>
</evidence>
<dbReference type="PANTHER" id="PTHR44196">
    <property type="entry name" value="DEHYDROGENASE/REDUCTASE SDR FAMILY MEMBER 7B"/>
    <property type="match status" value="1"/>
</dbReference>
<name>A0A7W7RAK5_KITKI</name>
<dbReference type="Pfam" id="PF00106">
    <property type="entry name" value="adh_short"/>
    <property type="match status" value="1"/>
</dbReference>
<proteinExistence type="inferred from homology"/>
<comment type="similarity">
    <text evidence="1 3">Belongs to the short-chain dehydrogenases/reductases (SDR) family.</text>
</comment>
<organism evidence="5 6">
    <name type="scientific">Kitasatospora kifunensis</name>
    <name type="common">Streptomyces kifunensis</name>
    <dbReference type="NCBI Taxonomy" id="58351"/>
    <lineage>
        <taxon>Bacteria</taxon>
        <taxon>Bacillati</taxon>
        <taxon>Actinomycetota</taxon>
        <taxon>Actinomycetes</taxon>
        <taxon>Kitasatosporales</taxon>
        <taxon>Streptomycetaceae</taxon>
        <taxon>Kitasatospora</taxon>
    </lineage>
</organism>
<feature type="region of interest" description="Disordered" evidence="4">
    <location>
        <begin position="260"/>
        <end position="292"/>
    </location>
</feature>
<dbReference type="CDD" id="cd05233">
    <property type="entry name" value="SDR_c"/>
    <property type="match status" value="1"/>
</dbReference>